<sequence>MEDIQPPQSSSLTLPSPPSEMEAKFYYAGLPSAPVLVARSSTTPWKIPTSVEEYHENAKDVRHGVIQGHSAVKEVWDTGLRLKIIAALESMKVKLTTLDIVRIGKTEEYRPPIILWIGVTPASLSGSDGVVVALKCRELLVESNVTDVDVEIRESVAPRHWPSHMDPTYPESHDVPAAFALPSCTQSTQWAEGSGSLFIADGWNTETLLVPARHVVFIPDMNKNKIFERKNDSKRRYHVRLFADAAFNKGLEGKALKGAVKRRQRAEEELAKEKKEVQELRIFHENVSTHKTTPESRLLSAVTYPSPITVDYWSGHVYTEDWAAIDLDTSKVDLSNLNDNAVDLVTDNIPANE</sequence>
<name>A0ACB8REZ9_9AGAM</name>
<evidence type="ECO:0000313" key="2">
    <source>
        <dbReference type="Proteomes" id="UP000814033"/>
    </source>
</evidence>
<evidence type="ECO:0000313" key="1">
    <source>
        <dbReference type="EMBL" id="KAI0042261.1"/>
    </source>
</evidence>
<proteinExistence type="predicted"/>
<accession>A0ACB8REZ9</accession>
<comment type="caution">
    <text evidence="1">The sequence shown here is derived from an EMBL/GenBank/DDBJ whole genome shotgun (WGS) entry which is preliminary data.</text>
</comment>
<protein>
    <submittedName>
        <fullName evidence="1">Uncharacterized protein</fullName>
    </submittedName>
</protein>
<organism evidence="1 2">
    <name type="scientific">Auriscalpium vulgare</name>
    <dbReference type="NCBI Taxonomy" id="40419"/>
    <lineage>
        <taxon>Eukaryota</taxon>
        <taxon>Fungi</taxon>
        <taxon>Dikarya</taxon>
        <taxon>Basidiomycota</taxon>
        <taxon>Agaricomycotina</taxon>
        <taxon>Agaricomycetes</taxon>
        <taxon>Russulales</taxon>
        <taxon>Auriscalpiaceae</taxon>
        <taxon>Auriscalpium</taxon>
    </lineage>
</organism>
<dbReference type="Proteomes" id="UP000814033">
    <property type="component" value="Unassembled WGS sequence"/>
</dbReference>
<reference evidence="1" key="2">
    <citation type="journal article" date="2022" name="New Phytol.">
        <title>Evolutionary transition to the ectomycorrhizal habit in the genomes of a hyperdiverse lineage of mushroom-forming fungi.</title>
        <authorList>
            <person name="Looney B."/>
            <person name="Miyauchi S."/>
            <person name="Morin E."/>
            <person name="Drula E."/>
            <person name="Courty P.E."/>
            <person name="Kohler A."/>
            <person name="Kuo A."/>
            <person name="LaButti K."/>
            <person name="Pangilinan J."/>
            <person name="Lipzen A."/>
            <person name="Riley R."/>
            <person name="Andreopoulos W."/>
            <person name="He G."/>
            <person name="Johnson J."/>
            <person name="Nolan M."/>
            <person name="Tritt A."/>
            <person name="Barry K.W."/>
            <person name="Grigoriev I.V."/>
            <person name="Nagy L.G."/>
            <person name="Hibbett D."/>
            <person name="Henrissat B."/>
            <person name="Matheny P.B."/>
            <person name="Labbe J."/>
            <person name="Martin F.M."/>
        </authorList>
    </citation>
    <scope>NUCLEOTIDE SEQUENCE</scope>
    <source>
        <strain evidence="1">FP105234-sp</strain>
    </source>
</reference>
<gene>
    <name evidence="1" type="ORF">FA95DRAFT_1610323</name>
</gene>
<dbReference type="EMBL" id="MU276075">
    <property type="protein sequence ID" value="KAI0042261.1"/>
    <property type="molecule type" value="Genomic_DNA"/>
</dbReference>
<reference evidence="1" key="1">
    <citation type="submission" date="2021-02" db="EMBL/GenBank/DDBJ databases">
        <authorList>
            <consortium name="DOE Joint Genome Institute"/>
            <person name="Ahrendt S."/>
            <person name="Looney B.P."/>
            <person name="Miyauchi S."/>
            <person name="Morin E."/>
            <person name="Drula E."/>
            <person name="Courty P.E."/>
            <person name="Chicoki N."/>
            <person name="Fauchery L."/>
            <person name="Kohler A."/>
            <person name="Kuo A."/>
            <person name="Labutti K."/>
            <person name="Pangilinan J."/>
            <person name="Lipzen A."/>
            <person name="Riley R."/>
            <person name="Andreopoulos W."/>
            <person name="He G."/>
            <person name="Johnson J."/>
            <person name="Barry K.W."/>
            <person name="Grigoriev I.V."/>
            <person name="Nagy L."/>
            <person name="Hibbett D."/>
            <person name="Henrissat B."/>
            <person name="Matheny P.B."/>
            <person name="Labbe J."/>
            <person name="Martin F."/>
        </authorList>
    </citation>
    <scope>NUCLEOTIDE SEQUENCE</scope>
    <source>
        <strain evidence="1">FP105234-sp</strain>
    </source>
</reference>
<keyword evidence="2" id="KW-1185">Reference proteome</keyword>